<feature type="compositionally biased region" description="Low complexity" evidence="10">
    <location>
        <begin position="396"/>
        <end position="410"/>
    </location>
</feature>
<dbReference type="GO" id="GO:0005737">
    <property type="term" value="C:cytoplasm"/>
    <property type="evidence" value="ECO:0007669"/>
    <property type="project" value="TreeGrafter"/>
</dbReference>
<reference evidence="12" key="1">
    <citation type="submission" date="2024-02" db="UniProtKB">
        <authorList>
            <consortium name="WormBaseParasite"/>
        </authorList>
    </citation>
    <scope>IDENTIFICATION</scope>
</reference>
<keyword evidence="5" id="KW-0028">Amino-acid biosynthesis</keyword>
<protein>
    <recommendedName>
        <fullName evidence="4">Phosphoserine phosphatase</fullName>
        <ecNumber evidence="3">3.1.3.3</ecNumber>
    </recommendedName>
</protein>
<evidence type="ECO:0000256" key="4">
    <source>
        <dbReference type="ARBA" id="ARBA00015196"/>
    </source>
</evidence>
<dbReference type="WBParaSite" id="MBELARI_LOCUS15744">
    <property type="protein sequence ID" value="MBELARI_LOCUS15744"/>
    <property type="gene ID" value="MBELARI_LOCUS15744"/>
</dbReference>
<dbReference type="Gene3D" id="1.10.150.210">
    <property type="entry name" value="Phosphoserine phosphatase, domain 2"/>
    <property type="match status" value="1"/>
</dbReference>
<dbReference type="GO" id="GO:0036424">
    <property type="term" value="F:L-phosphoserine phosphatase activity"/>
    <property type="evidence" value="ECO:0007669"/>
    <property type="project" value="TreeGrafter"/>
</dbReference>
<dbReference type="InterPro" id="IPR023214">
    <property type="entry name" value="HAD_sf"/>
</dbReference>
<keyword evidence="11" id="KW-1185">Reference proteome</keyword>
<evidence type="ECO:0000256" key="7">
    <source>
        <dbReference type="ARBA" id="ARBA00022801"/>
    </source>
</evidence>
<keyword evidence="6" id="KW-0479">Metal-binding</keyword>
<dbReference type="InterPro" id="IPR050582">
    <property type="entry name" value="HAD-like_SerB"/>
</dbReference>
<keyword evidence="7" id="KW-0378">Hydrolase</keyword>
<feature type="compositionally biased region" description="Low complexity" evidence="10">
    <location>
        <begin position="363"/>
        <end position="386"/>
    </location>
</feature>
<evidence type="ECO:0000256" key="1">
    <source>
        <dbReference type="ARBA" id="ARBA00001946"/>
    </source>
</evidence>
<dbReference type="NCBIfam" id="TIGR01488">
    <property type="entry name" value="HAD-SF-IB"/>
    <property type="match status" value="1"/>
</dbReference>
<feature type="region of interest" description="Disordered" evidence="10">
    <location>
        <begin position="796"/>
        <end position="884"/>
    </location>
</feature>
<accession>A0AAF3EQ00</accession>
<keyword evidence="8" id="KW-0460">Magnesium</keyword>
<feature type="region of interest" description="Disordered" evidence="10">
    <location>
        <begin position="325"/>
        <end position="411"/>
    </location>
</feature>
<keyword evidence="9" id="KW-0718">Serine biosynthesis</keyword>
<dbReference type="PANTHER" id="PTHR43344">
    <property type="entry name" value="PHOSPHOSERINE PHOSPHATASE"/>
    <property type="match status" value="1"/>
</dbReference>
<feature type="compositionally biased region" description="Low complexity" evidence="10">
    <location>
        <begin position="860"/>
        <end position="874"/>
    </location>
</feature>
<sequence length="1496" mass="172025">MDSTLCMDESQDELARYLNIFDRVEALTKAGMNGSVPFKESISRTMSTINPTKRQYETFLKREIKKRRVDVYLVTGGFYDLACLTADLVGIEKSHIFCNTIHFDNTGKYVHFTDEKLSNGLGKTGKAAVMELLKRTKGYKNLVMIGDGANDLEASPPADAFIGFGGNIIRESIKRRAGWFVMDFATLQQALRRMREMPTIIHSFFCLFVLLGSIRAKAEPVPRELQCHIWYPRCAEGWYCAPVWVCSENWCPTQGKCTQLPNEANTCDLTVTRKNLCGLRQFCAKVNKGNTVEGRCVDYFPGLQYMGSRPRRDGTCYLGGFEGYQGSSSENESSSDYSPGPSNRLKEKEEEDERNGNRRRSLRSSQIGSIHISSSSSSKESSIVSSPPDNEQSEPSRTSSRTQTIRSSASLNLSREISCEKEDPSQTWVKSYELRKSKSCNGLRVRIPKRGGSPPLTVRRRAEQAAQAAASSFQAAFTLYKCIRRPFLLRNHVAFLSKNQLDDRALDYDFTQELPPKLLKSPKSIRKQKSSFERRESLNDICYLLGDRQCLDELKKLTACRTSTPFNFSIGTLAQILKNGDEMPMRRCSGYMRKLMATKILPKSEPMSDLELRDICVKLRHVHVPAPHNENLEVQCFLSLATFPMGTMSEPIPIDGIAPIENNIVFREKDGVTILLRSGNEAIDFEKHQLSLAALIFKVDEKSTGRFYYGAQAVYEANRELIELKTHEVRLIEQETVKKFLPRKHLSEITEAADLMVEVERNPHLYKAIKESAQKKSKQSAHLIVNFIDLDTEFGDDREEEEPIREKSLTSKGCVPSCPIITMKPATPMKQTEEPRRSLKREIPETSSPPPLKRNASVASSMGSNGNKKNSQNGSKEKNEDQKAIEPMEELKSKLDRMDHHAWLFKDNSLAFLEYFDPMLKPGIEGRLENITKIMKYESMEELQKDAQILKWLRFVLNPGFPALLIYEFYACTRKNVKDLHKVLFHGRNHPFLKEEEMERIFKEGVRRMKADHPEKCVLCGRSSPNLFSLLLHYHTSYPRFSIKIRLDPPSDEEYIPEAIFLEVCLDDSHSDECVLPSERDLDQNSTINRPQRLPKFHLTRAQTSHFKKELRMDNLLFTTISRPRAPVRFNHTVYANERWNSAFASNAYQIARKMMFEYSMMCLYDYIDIDPETLRYMGLYNFFRWRVGPNFQKSPHHALRLFFIANYRALLSFGILDRFHVHLLEIKNLRQITDEQMEDLEYMLTETADEDPSLHLNPLQCPFSYYRLSLLKRADEIFLSNEKKSFKGLLVQEDPETTRVMNSCVKVKVIPSQLSREDREILIQAIDSVLPKNDQLYLFKANSSKVITGVSYVPESLFSQNFVLHYGVLFNATYHDQNLPKQDFQMEDVPILKLPEYPSNIKRESIDKSEILPVSRRCSKVAEEIKIEMISRNQVENLLHKGFTFPCTHKRPCLCESRYIDDGFREENPIIDSPIKQQAQRVANSSPFKLYKQRL</sequence>
<evidence type="ECO:0000256" key="5">
    <source>
        <dbReference type="ARBA" id="ARBA00022605"/>
    </source>
</evidence>
<evidence type="ECO:0000256" key="6">
    <source>
        <dbReference type="ARBA" id="ARBA00022723"/>
    </source>
</evidence>
<dbReference type="GO" id="GO:0000287">
    <property type="term" value="F:magnesium ion binding"/>
    <property type="evidence" value="ECO:0007669"/>
    <property type="project" value="TreeGrafter"/>
</dbReference>
<proteinExistence type="predicted"/>
<feature type="compositionally biased region" description="Basic and acidic residues" evidence="10">
    <location>
        <begin position="831"/>
        <end position="844"/>
    </location>
</feature>
<evidence type="ECO:0000256" key="9">
    <source>
        <dbReference type="ARBA" id="ARBA00023299"/>
    </source>
</evidence>
<dbReference type="Gene3D" id="3.40.50.1000">
    <property type="entry name" value="HAD superfamily/HAD-like"/>
    <property type="match status" value="1"/>
</dbReference>
<organism evidence="11 12">
    <name type="scientific">Mesorhabditis belari</name>
    <dbReference type="NCBI Taxonomy" id="2138241"/>
    <lineage>
        <taxon>Eukaryota</taxon>
        <taxon>Metazoa</taxon>
        <taxon>Ecdysozoa</taxon>
        <taxon>Nematoda</taxon>
        <taxon>Chromadorea</taxon>
        <taxon>Rhabditida</taxon>
        <taxon>Rhabditina</taxon>
        <taxon>Rhabditomorpha</taxon>
        <taxon>Rhabditoidea</taxon>
        <taxon>Rhabditidae</taxon>
        <taxon>Mesorhabditinae</taxon>
        <taxon>Mesorhabditis</taxon>
    </lineage>
</organism>
<comment type="cofactor">
    <cofactor evidence="1">
        <name>Mg(2+)</name>
        <dbReference type="ChEBI" id="CHEBI:18420"/>
    </cofactor>
</comment>
<dbReference type="InterPro" id="IPR036412">
    <property type="entry name" value="HAD-like_sf"/>
</dbReference>
<dbReference type="EC" id="3.1.3.3" evidence="3"/>
<dbReference type="SUPFAM" id="SSF56784">
    <property type="entry name" value="HAD-like"/>
    <property type="match status" value="1"/>
</dbReference>
<evidence type="ECO:0000256" key="10">
    <source>
        <dbReference type="SAM" id="MobiDB-lite"/>
    </source>
</evidence>
<name>A0AAF3EQ00_9BILA</name>
<evidence type="ECO:0000313" key="12">
    <source>
        <dbReference type="WBParaSite" id="MBELARI_LOCUS15744"/>
    </source>
</evidence>
<evidence type="ECO:0000256" key="3">
    <source>
        <dbReference type="ARBA" id="ARBA00012640"/>
    </source>
</evidence>
<dbReference type="Proteomes" id="UP000887575">
    <property type="component" value="Unassembled WGS sequence"/>
</dbReference>
<comment type="pathway">
    <text evidence="2">Amino-acid biosynthesis; L-serine biosynthesis; L-serine from 3-phospho-D-glycerate: step 3/3.</text>
</comment>
<evidence type="ECO:0000313" key="11">
    <source>
        <dbReference type="Proteomes" id="UP000887575"/>
    </source>
</evidence>
<evidence type="ECO:0000256" key="2">
    <source>
        <dbReference type="ARBA" id="ARBA00005135"/>
    </source>
</evidence>
<feature type="compositionally biased region" description="Basic and acidic residues" evidence="10">
    <location>
        <begin position="875"/>
        <end position="884"/>
    </location>
</feature>
<dbReference type="GO" id="GO:0006564">
    <property type="term" value="P:L-serine biosynthetic process"/>
    <property type="evidence" value="ECO:0007669"/>
    <property type="project" value="UniProtKB-KW"/>
</dbReference>
<evidence type="ECO:0000256" key="8">
    <source>
        <dbReference type="ARBA" id="ARBA00022842"/>
    </source>
</evidence>
<dbReference type="PANTHER" id="PTHR43344:SF2">
    <property type="entry name" value="PHOSPHOSERINE PHOSPHATASE"/>
    <property type="match status" value="1"/>
</dbReference>